<keyword evidence="2 3" id="KW-0694">RNA-binding</keyword>
<gene>
    <name evidence="7" type="primary">LOC110792513</name>
</gene>
<feature type="domain" description="DRBM" evidence="5">
    <location>
        <begin position="93"/>
        <end position="162"/>
    </location>
</feature>
<dbReference type="GO" id="GO:0010468">
    <property type="term" value="P:regulation of gene expression"/>
    <property type="evidence" value="ECO:0007669"/>
    <property type="project" value="TreeGrafter"/>
</dbReference>
<dbReference type="OrthoDB" id="1904943at2759"/>
<evidence type="ECO:0000256" key="4">
    <source>
        <dbReference type="SAM" id="MobiDB-lite"/>
    </source>
</evidence>
<dbReference type="AlphaFoldDB" id="A0A9R0IPR5"/>
<dbReference type="GeneID" id="110792513"/>
<evidence type="ECO:0000259" key="5">
    <source>
        <dbReference type="PROSITE" id="PS50137"/>
    </source>
</evidence>
<dbReference type="Pfam" id="PF00035">
    <property type="entry name" value="dsrm"/>
    <property type="match status" value="2"/>
</dbReference>
<dbReference type="PANTHER" id="PTHR11207:SF1">
    <property type="entry name" value="DOUBLE-STRANDED RNA-BINDING PROTEIN 1"/>
    <property type="match status" value="1"/>
</dbReference>
<dbReference type="InterPro" id="IPR014720">
    <property type="entry name" value="dsRBD_dom"/>
</dbReference>
<feature type="region of interest" description="Disordered" evidence="4">
    <location>
        <begin position="259"/>
        <end position="283"/>
    </location>
</feature>
<protein>
    <submittedName>
        <fullName evidence="7">Double-stranded RNA-binding protein 1 isoform X1</fullName>
    </submittedName>
</protein>
<evidence type="ECO:0000256" key="2">
    <source>
        <dbReference type="ARBA" id="ARBA00022884"/>
    </source>
</evidence>
<name>A0A9R0IPR5_SPIOL</name>
<dbReference type="SMART" id="SM00358">
    <property type="entry name" value="DSRM"/>
    <property type="match status" value="2"/>
</dbReference>
<dbReference type="GO" id="GO:0006396">
    <property type="term" value="P:RNA processing"/>
    <property type="evidence" value="ECO:0007669"/>
    <property type="project" value="TreeGrafter"/>
</dbReference>
<evidence type="ECO:0000313" key="7">
    <source>
        <dbReference type="RefSeq" id="XP_021853036.1"/>
    </source>
</evidence>
<dbReference type="PROSITE" id="PS50137">
    <property type="entry name" value="DS_RBD"/>
    <property type="match status" value="2"/>
</dbReference>
<dbReference type="GO" id="GO:0005634">
    <property type="term" value="C:nucleus"/>
    <property type="evidence" value="ECO:0007669"/>
    <property type="project" value="TreeGrafter"/>
</dbReference>
<accession>A0A9R0IPR5</accession>
<dbReference type="GO" id="GO:0004525">
    <property type="term" value="F:ribonuclease III activity"/>
    <property type="evidence" value="ECO:0007669"/>
    <property type="project" value="TreeGrafter"/>
</dbReference>
<dbReference type="SUPFAM" id="SSF54768">
    <property type="entry name" value="dsRNA-binding domain-like"/>
    <property type="match status" value="2"/>
</dbReference>
<keyword evidence="1" id="KW-0677">Repeat</keyword>
<reference evidence="7" key="2">
    <citation type="submission" date="2025-08" db="UniProtKB">
        <authorList>
            <consortium name="RefSeq"/>
        </authorList>
    </citation>
    <scope>IDENTIFICATION</scope>
    <source>
        <tissue evidence="7">Leaf</tissue>
    </source>
</reference>
<feature type="domain" description="DRBM" evidence="5">
    <location>
        <begin position="179"/>
        <end position="249"/>
    </location>
</feature>
<dbReference type="KEGG" id="soe:110792513"/>
<evidence type="ECO:0000256" key="3">
    <source>
        <dbReference type="PROSITE-ProRule" id="PRU00266"/>
    </source>
</evidence>
<organism evidence="6 7">
    <name type="scientific">Spinacia oleracea</name>
    <name type="common">Spinach</name>
    <dbReference type="NCBI Taxonomy" id="3562"/>
    <lineage>
        <taxon>Eukaryota</taxon>
        <taxon>Viridiplantae</taxon>
        <taxon>Streptophyta</taxon>
        <taxon>Embryophyta</taxon>
        <taxon>Tracheophyta</taxon>
        <taxon>Spermatophyta</taxon>
        <taxon>Magnoliopsida</taxon>
        <taxon>eudicotyledons</taxon>
        <taxon>Gunneridae</taxon>
        <taxon>Pentapetalae</taxon>
        <taxon>Caryophyllales</taxon>
        <taxon>Chenopodiaceae</taxon>
        <taxon>Chenopodioideae</taxon>
        <taxon>Anserineae</taxon>
        <taxon>Spinacia</taxon>
    </lineage>
</organism>
<dbReference type="Proteomes" id="UP000813463">
    <property type="component" value="Chromosome 6"/>
</dbReference>
<dbReference type="PANTHER" id="PTHR11207">
    <property type="entry name" value="RIBONUCLEASE III"/>
    <property type="match status" value="1"/>
</dbReference>
<dbReference type="Gene3D" id="3.30.160.20">
    <property type="match status" value="2"/>
</dbReference>
<evidence type="ECO:0000313" key="6">
    <source>
        <dbReference type="Proteomes" id="UP000813463"/>
    </source>
</evidence>
<sequence>MEATQVNASNGFEDGVESVGLSDQLTEVPAGVGPTAEMKFDLCTDVSTSFENKKQSIPRDQHSQDSSMHLGISCDPRVQVSASDSVGVSNCYVFKSQLQEYAQKVGFPTPVYETIKDGPSHEPSFKSTVVVNGARYESLPGFFNRKAAEQSAAEIALMDLSKSGDTKHSIAVPVHETGLCKNLLQEYAQKMNYAIPTYICHKDDDTPGKKSSFYCTVEIGGIKYIGASARNKKEAEIKVARTALLAIRSSRTVESQDIDGKPKYTVVPGKRKMPEKGETDKVKKKPKKFRFKKSKLNQTGIMGVLVSNDVSTPLVLQHALSNAQIPNHEQNPQFFPSSDQDIEFMNNNQLNRKSSVVKDVSVPEVDVVDCSHNQVTVSGSQVDDHGNTCSAQSAIRNHDVSDVIPVTEAPPSVQSYEENNDQGVSEVIPVINAPFSGQLDALPANVEVSQDDRATAVADTENNSCTNVPSD</sequence>
<keyword evidence="6" id="KW-1185">Reference proteome</keyword>
<dbReference type="InterPro" id="IPR044450">
    <property type="entry name" value="AtDRB-like_DSRM_1"/>
</dbReference>
<dbReference type="CDD" id="cd19907">
    <property type="entry name" value="DSRM_AtDRB-like_rpt1"/>
    <property type="match status" value="1"/>
</dbReference>
<proteinExistence type="predicted"/>
<evidence type="ECO:0000256" key="1">
    <source>
        <dbReference type="ARBA" id="ARBA00022737"/>
    </source>
</evidence>
<feature type="compositionally biased region" description="Basic and acidic residues" evidence="4">
    <location>
        <begin position="272"/>
        <end position="281"/>
    </location>
</feature>
<dbReference type="GO" id="GO:0003725">
    <property type="term" value="F:double-stranded RNA binding"/>
    <property type="evidence" value="ECO:0007669"/>
    <property type="project" value="InterPro"/>
</dbReference>
<dbReference type="RefSeq" id="XP_021853036.1">
    <property type="nucleotide sequence ID" value="XM_021997344.2"/>
</dbReference>
<reference evidence="6" key="1">
    <citation type="journal article" date="2021" name="Nat. Commun.">
        <title>Genomic analyses provide insights into spinach domestication and the genetic basis of agronomic traits.</title>
        <authorList>
            <person name="Cai X."/>
            <person name="Sun X."/>
            <person name="Xu C."/>
            <person name="Sun H."/>
            <person name="Wang X."/>
            <person name="Ge C."/>
            <person name="Zhang Z."/>
            <person name="Wang Q."/>
            <person name="Fei Z."/>
            <person name="Jiao C."/>
            <person name="Wang Q."/>
        </authorList>
    </citation>
    <scope>NUCLEOTIDE SEQUENCE [LARGE SCALE GENOMIC DNA]</scope>
    <source>
        <strain evidence="6">cv. Varoflay</strain>
    </source>
</reference>